<comment type="caution">
    <text evidence="1">The sequence shown here is derived from an EMBL/GenBank/DDBJ whole genome shotgun (WGS) entry which is preliminary data.</text>
</comment>
<dbReference type="EMBL" id="JACJSV010000022">
    <property type="protein sequence ID" value="MBD2600463.1"/>
    <property type="molecule type" value="Genomic_DNA"/>
</dbReference>
<dbReference type="Proteomes" id="UP000648873">
    <property type="component" value="Unassembled WGS sequence"/>
</dbReference>
<accession>A0ABR8GBT9</accession>
<sequence length="176" mass="19698">MAFEEELFDSVIEDEELMGIAREVEGYGTFSEESIVREEVTTFTDQVLSSAKTFKDWVVSKLKGLTLTDVVMVGTGVIMLYEFIEKQAQKSSQSGKMIALSEAIKGAKQTLETDYDRTIVQAAKKQQSNPNFSTWPKEVQDTITSEANMNGEVYWLVIGPKIMEAMATMPIYDASH</sequence>
<proteinExistence type="predicted"/>
<name>A0ABR8GBT9_MICVR</name>
<evidence type="ECO:0000313" key="1">
    <source>
        <dbReference type="EMBL" id="MBD2600463.1"/>
    </source>
</evidence>
<gene>
    <name evidence="1" type="ORF">H6G40_09435</name>
</gene>
<protein>
    <submittedName>
        <fullName evidence="1">Uncharacterized protein</fullName>
    </submittedName>
</protein>
<organism evidence="1 2">
    <name type="scientific">Microcystis viridis FACHB-1342</name>
    <dbReference type="NCBI Taxonomy" id="2692900"/>
    <lineage>
        <taxon>Bacteria</taxon>
        <taxon>Bacillati</taxon>
        <taxon>Cyanobacteriota</taxon>
        <taxon>Cyanophyceae</taxon>
        <taxon>Oscillatoriophycideae</taxon>
        <taxon>Chroococcales</taxon>
        <taxon>Microcystaceae</taxon>
        <taxon>Microcystis</taxon>
    </lineage>
</organism>
<reference evidence="1 2" key="1">
    <citation type="journal article" date="2020" name="ISME J.">
        <title>Comparative genomics reveals insights into cyanobacterial evolution and habitat adaptation.</title>
        <authorList>
            <person name="Chen M.Y."/>
            <person name="Teng W.K."/>
            <person name="Zhao L."/>
            <person name="Hu C.X."/>
            <person name="Zhou Y.K."/>
            <person name="Han B.P."/>
            <person name="Song L.R."/>
            <person name="Shu W.S."/>
        </authorList>
    </citation>
    <scope>NUCLEOTIDE SEQUENCE [LARGE SCALE GENOMIC DNA]</scope>
    <source>
        <strain evidence="1 2">FACHB-1342</strain>
    </source>
</reference>
<keyword evidence="2" id="KW-1185">Reference proteome</keyword>
<evidence type="ECO:0000313" key="2">
    <source>
        <dbReference type="Proteomes" id="UP000648873"/>
    </source>
</evidence>
<dbReference type="RefSeq" id="WP_002739412.1">
    <property type="nucleotide sequence ID" value="NZ_JACJSV010000022.1"/>
</dbReference>